<dbReference type="InterPro" id="IPR010380">
    <property type="entry name" value="DUF975"/>
</dbReference>
<dbReference type="AlphaFoldDB" id="A0A7Y8VRZ6"/>
<dbReference type="PANTHER" id="PTHR40076:SF1">
    <property type="entry name" value="MEMBRANE PROTEIN"/>
    <property type="match status" value="1"/>
</dbReference>
<protein>
    <submittedName>
        <fullName evidence="2">DUF975 family protein</fullName>
    </submittedName>
</protein>
<feature type="transmembrane region" description="Helical" evidence="1">
    <location>
        <begin position="68"/>
        <end position="93"/>
    </location>
</feature>
<organism evidence="2 3">
    <name type="scientific">Mogibacterium timidum</name>
    <dbReference type="NCBI Taxonomy" id="35519"/>
    <lineage>
        <taxon>Bacteria</taxon>
        <taxon>Bacillati</taxon>
        <taxon>Bacillota</taxon>
        <taxon>Clostridia</taxon>
        <taxon>Peptostreptococcales</taxon>
        <taxon>Anaerovoracaceae</taxon>
        <taxon>Mogibacterium</taxon>
    </lineage>
</organism>
<keyword evidence="1" id="KW-1133">Transmembrane helix</keyword>
<sequence>MLINRPELRAKGRKRFMANYWNSVLVSLIYVLFVAGGLTVIRKFGHTSDSHNTIHSSSSYSMADSYTLYQLSIIILGVFLITFTIGLAVRIFVLNPLNVSIYSFFLHNSTGEAKGTHLGDGFKSNYLNVTKTMFFSNLWIFLWTLVLIVPGIIKSYAYRMVPYILAENPDINTNEALARSEEMMMGNKWKSFVFDLSFIGWHLLSVITGGIVGIFWTFPYVLASNAELYRLLAGKSGDDYRVGADSVGGYDSTESAR</sequence>
<dbReference type="Pfam" id="PF06161">
    <property type="entry name" value="DUF975"/>
    <property type="match status" value="1"/>
</dbReference>
<dbReference type="RefSeq" id="WP_051426930.1">
    <property type="nucleotide sequence ID" value="NZ_CAJPUB010000001.1"/>
</dbReference>
<evidence type="ECO:0000313" key="2">
    <source>
        <dbReference type="EMBL" id="NWO23230.1"/>
    </source>
</evidence>
<evidence type="ECO:0000313" key="3">
    <source>
        <dbReference type="Proteomes" id="UP000526307"/>
    </source>
</evidence>
<accession>A0A7Y8VRZ6</accession>
<evidence type="ECO:0000256" key="1">
    <source>
        <dbReference type="SAM" id="Phobius"/>
    </source>
</evidence>
<comment type="caution">
    <text evidence="2">The sequence shown here is derived from an EMBL/GenBank/DDBJ whole genome shotgun (WGS) entry which is preliminary data.</text>
</comment>
<proteinExistence type="predicted"/>
<keyword evidence="1" id="KW-0472">Membrane</keyword>
<feature type="transmembrane region" description="Helical" evidence="1">
    <location>
        <begin position="199"/>
        <end position="222"/>
    </location>
</feature>
<feature type="transmembrane region" description="Helical" evidence="1">
    <location>
        <begin position="20"/>
        <end position="41"/>
    </location>
</feature>
<keyword evidence="3" id="KW-1185">Reference proteome</keyword>
<keyword evidence="1" id="KW-0812">Transmembrane</keyword>
<name>A0A7Y8VRZ6_9FIRM</name>
<dbReference type="EMBL" id="JABXYR010000001">
    <property type="protein sequence ID" value="NWO23230.1"/>
    <property type="molecule type" value="Genomic_DNA"/>
</dbReference>
<reference evidence="2 3" key="1">
    <citation type="submission" date="2020-06" db="EMBL/GenBank/DDBJ databases">
        <title>Mogibacterium timidum strain W9173 genomic sequence.</title>
        <authorList>
            <person name="Wade W.G."/>
            <person name="Johnston C.D."/>
            <person name="Chen T."/>
            <person name="Dewhirst F.E."/>
        </authorList>
    </citation>
    <scope>NUCLEOTIDE SEQUENCE [LARGE SCALE GENOMIC DNA]</scope>
    <source>
        <strain evidence="2 3">W9173</strain>
    </source>
</reference>
<dbReference type="Proteomes" id="UP000526307">
    <property type="component" value="Unassembled WGS sequence"/>
</dbReference>
<feature type="transmembrane region" description="Helical" evidence="1">
    <location>
        <begin position="133"/>
        <end position="153"/>
    </location>
</feature>
<gene>
    <name evidence="2" type="ORF">HW270_03930</name>
</gene>
<dbReference type="PANTHER" id="PTHR40076">
    <property type="entry name" value="MEMBRANE PROTEIN-RELATED"/>
    <property type="match status" value="1"/>
</dbReference>